<organism evidence="1 2">
    <name type="scientific">Lacrimispora defluvii</name>
    <dbReference type="NCBI Taxonomy" id="2719233"/>
    <lineage>
        <taxon>Bacteria</taxon>
        <taxon>Bacillati</taxon>
        <taxon>Bacillota</taxon>
        <taxon>Clostridia</taxon>
        <taxon>Lachnospirales</taxon>
        <taxon>Lachnospiraceae</taxon>
        <taxon>Lacrimispora</taxon>
    </lineage>
</organism>
<protein>
    <submittedName>
        <fullName evidence="1">Kinase</fullName>
    </submittedName>
</protein>
<dbReference type="EMBL" id="JAAOXG010000062">
    <property type="protein sequence ID" value="NNJ32677.1"/>
    <property type="molecule type" value="Genomic_DNA"/>
</dbReference>
<gene>
    <name evidence="1" type="ORF">G9470_23215</name>
</gene>
<reference evidence="1 2" key="1">
    <citation type="submission" date="2020-03" db="EMBL/GenBank/DDBJ databases">
        <title>Genome Sequence of industrial isolate, B5A.</title>
        <authorList>
            <person name="Sharma S."/>
            <person name="Patil P.B."/>
            <person name="Korpole S."/>
        </authorList>
    </citation>
    <scope>NUCLEOTIDE SEQUENCE [LARGE SCALE GENOMIC DNA]</scope>
    <source>
        <strain evidence="1 2">PI-S10-B5A</strain>
    </source>
</reference>
<keyword evidence="1" id="KW-0808">Transferase</keyword>
<name>A0ABX1VXU6_9FIRM</name>
<accession>A0ABX1VXU6</accession>
<dbReference type="RefSeq" id="WP_170823736.1">
    <property type="nucleotide sequence ID" value="NZ_JAAOXG010000062.1"/>
</dbReference>
<dbReference type="Gene3D" id="3.40.50.300">
    <property type="entry name" value="P-loop containing nucleotide triphosphate hydrolases"/>
    <property type="match status" value="1"/>
</dbReference>
<comment type="caution">
    <text evidence="1">The sequence shown here is derived from an EMBL/GenBank/DDBJ whole genome shotgun (WGS) entry which is preliminary data.</text>
</comment>
<dbReference type="Proteomes" id="UP000539052">
    <property type="component" value="Unassembled WGS sequence"/>
</dbReference>
<dbReference type="NCBIfam" id="NF005255">
    <property type="entry name" value="PRK06762.2-2"/>
    <property type="match status" value="1"/>
</dbReference>
<dbReference type="NCBIfam" id="NF005253">
    <property type="entry name" value="PRK06762.1-4"/>
    <property type="match status" value="1"/>
</dbReference>
<dbReference type="SUPFAM" id="SSF52540">
    <property type="entry name" value="P-loop containing nucleoside triphosphate hydrolases"/>
    <property type="match status" value="1"/>
</dbReference>
<evidence type="ECO:0000313" key="2">
    <source>
        <dbReference type="Proteomes" id="UP000539052"/>
    </source>
</evidence>
<dbReference type="GO" id="GO:0016301">
    <property type="term" value="F:kinase activity"/>
    <property type="evidence" value="ECO:0007669"/>
    <property type="project" value="UniProtKB-KW"/>
</dbReference>
<proteinExistence type="predicted"/>
<dbReference type="InterPro" id="IPR027417">
    <property type="entry name" value="P-loop_NTPase"/>
</dbReference>
<keyword evidence="2" id="KW-1185">Reference proteome</keyword>
<sequence>MRKNRNLWGDDVVKLIVLRGNSGSGKTTVAKELQQRLGRNTMLISQDVIRRDMLRVKDGENTPALPLMKELLIYGSNHSNIVILEGIMYADWYKPLFELAVQLYDKRVYAYYFDIPFEETLKRHKTKPNCNDFGEEAMRRWWREKDFSDVLNEVIITSERDIESIVSDICNTVLSD</sequence>
<dbReference type="Pfam" id="PF13671">
    <property type="entry name" value="AAA_33"/>
    <property type="match status" value="1"/>
</dbReference>
<keyword evidence="1" id="KW-0418">Kinase</keyword>
<evidence type="ECO:0000313" key="1">
    <source>
        <dbReference type="EMBL" id="NNJ32677.1"/>
    </source>
</evidence>